<organism evidence="3 4">
    <name type="scientific">Leptidea sinapis</name>
    <dbReference type="NCBI Taxonomy" id="189913"/>
    <lineage>
        <taxon>Eukaryota</taxon>
        <taxon>Metazoa</taxon>
        <taxon>Ecdysozoa</taxon>
        <taxon>Arthropoda</taxon>
        <taxon>Hexapoda</taxon>
        <taxon>Insecta</taxon>
        <taxon>Pterygota</taxon>
        <taxon>Neoptera</taxon>
        <taxon>Endopterygota</taxon>
        <taxon>Lepidoptera</taxon>
        <taxon>Glossata</taxon>
        <taxon>Ditrysia</taxon>
        <taxon>Papilionoidea</taxon>
        <taxon>Pieridae</taxon>
        <taxon>Dismorphiinae</taxon>
        <taxon>Leptidea</taxon>
    </lineage>
</organism>
<evidence type="ECO:0000313" key="3">
    <source>
        <dbReference type="EMBL" id="VVC95568.1"/>
    </source>
</evidence>
<gene>
    <name evidence="3" type="ORF">LSINAPIS_LOCUS7255</name>
</gene>
<feature type="binding site" evidence="1">
    <location>
        <position position="10"/>
    </location>
    <ligand>
        <name>Zn(2+)</name>
        <dbReference type="ChEBI" id="CHEBI:29105"/>
    </ligand>
</feature>
<feature type="binding site" evidence="1">
    <location>
        <position position="49"/>
    </location>
    <ligand>
        <name>Zn(2+)</name>
        <dbReference type="ChEBI" id="CHEBI:29105"/>
    </ligand>
</feature>
<dbReference type="PROSITE" id="PS51915">
    <property type="entry name" value="ZAD"/>
    <property type="match status" value="1"/>
</dbReference>
<evidence type="ECO:0000259" key="2">
    <source>
        <dbReference type="PROSITE" id="PS51915"/>
    </source>
</evidence>
<dbReference type="EMBL" id="FZQP02002338">
    <property type="protein sequence ID" value="VVC95568.1"/>
    <property type="molecule type" value="Genomic_DNA"/>
</dbReference>
<feature type="binding site" evidence="1">
    <location>
        <position position="52"/>
    </location>
    <ligand>
        <name>Zn(2+)</name>
        <dbReference type="ChEBI" id="CHEBI:29105"/>
    </ligand>
</feature>
<keyword evidence="4" id="KW-1185">Reference proteome</keyword>
<keyword evidence="1" id="KW-0863">Zinc-finger</keyword>
<evidence type="ECO:0000256" key="1">
    <source>
        <dbReference type="PROSITE-ProRule" id="PRU01263"/>
    </source>
</evidence>
<protein>
    <recommendedName>
        <fullName evidence="2">ZAD domain-containing protein</fullName>
    </recommendedName>
</protein>
<keyword evidence="1" id="KW-0862">Zinc</keyword>
<name>A0A5E4QCT4_9NEOP</name>
<feature type="domain" description="ZAD" evidence="2">
    <location>
        <begin position="5"/>
        <end position="76"/>
    </location>
</feature>
<accession>A0A5E4QCT4</accession>
<dbReference type="Proteomes" id="UP000324832">
    <property type="component" value="Unassembled WGS sequence"/>
</dbReference>
<dbReference type="GO" id="GO:0005634">
    <property type="term" value="C:nucleus"/>
    <property type="evidence" value="ECO:0007669"/>
    <property type="project" value="InterPro"/>
</dbReference>
<dbReference type="SUPFAM" id="SSF57716">
    <property type="entry name" value="Glucocorticoid receptor-like (DNA-binding domain)"/>
    <property type="match status" value="1"/>
</dbReference>
<feature type="binding site" evidence="1">
    <location>
        <position position="7"/>
    </location>
    <ligand>
        <name>Zn(2+)</name>
        <dbReference type="ChEBI" id="CHEBI:29105"/>
    </ligand>
</feature>
<dbReference type="Pfam" id="PF07776">
    <property type="entry name" value="zf-AD"/>
    <property type="match status" value="1"/>
</dbReference>
<dbReference type="InterPro" id="IPR012934">
    <property type="entry name" value="Znf_AD"/>
</dbReference>
<dbReference type="AlphaFoldDB" id="A0A5E4QCT4"/>
<proteinExistence type="predicted"/>
<keyword evidence="1" id="KW-0479">Metal-binding</keyword>
<sequence length="166" mass="19096">MNHLSVCRVCLATENVKLCRIINSNLLTGYELITGTKIKPLDGLPQHICSYCAAMLMKYKSIIKNVNIDITIKEEIAEEREEAEIKEELNNVFDVDVKDEYRTEIDAEYDLESIGSNTEEVKYDISELDVEVVVLTKKQQIEEIEARRDTYNYLNSSYKCVQISMA</sequence>
<evidence type="ECO:0000313" key="4">
    <source>
        <dbReference type="Proteomes" id="UP000324832"/>
    </source>
</evidence>
<dbReference type="GO" id="GO:0008270">
    <property type="term" value="F:zinc ion binding"/>
    <property type="evidence" value="ECO:0007669"/>
    <property type="project" value="UniProtKB-UniRule"/>
</dbReference>
<reference evidence="3 4" key="1">
    <citation type="submission" date="2017-07" db="EMBL/GenBank/DDBJ databases">
        <authorList>
            <person name="Talla V."/>
            <person name="Backstrom N."/>
        </authorList>
    </citation>
    <scope>NUCLEOTIDE SEQUENCE [LARGE SCALE GENOMIC DNA]</scope>
</reference>